<evidence type="ECO:0000313" key="2">
    <source>
        <dbReference type="EMBL" id="TDR81614.1"/>
    </source>
</evidence>
<proteinExistence type="predicted"/>
<dbReference type="AlphaFoldDB" id="A0A4R7B9P9"/>
<gene>
    <name evidence="2" type="ORF">DFP86_103272</name>
</gene>
<name>A0A4R7B9P9_9NEIS</name>
<keyword evidence="3" id="KW-1185">Reference proteome</keyword>
<organism evidence="2 3">
    <name type="scientific">Paludibacterium purpuratum</name>
    <dbReference type="NCBI Taxonomy" id="1144873"/>
    <lineage>
        <taxon>Bacteria</taxon>
        <taxon>Pseudomonadati</taxon>
        <taxon>Pseudomonadota</taxon>
        <taxon>Betaproteobacteria</taxon>
        <taxon>Neisseriales</taxon>
        <taxon>Chromobacteriaceae</taxon>
        <taxon>Paludibacterium</taxon>
    </lineage>
</organism>
<evidence type="ECO:0008006" key="4">
    <source>
        <dbReference type="Google" id="ProtNLM"/>
    </source>
</evidence>
<evidence type="ECO:0000313" key="3">
    <source>
        <dbReference type="Proteomes" id="UP000295611"/>
    </source>
</evidence>
<dbReference type="InterPro" id="IPR028976">
    <property type="entry name" value="CheC-like_sf"/>
</dbReference>
<comment type="caution">
    <text evidence="2">The sequence shown here is derived from an EMBL/GenBank/DDBJ whole genome shotgun (WGS) entry which is preliminary data.</text>
</comment>
<dbReference type="GO" id="GO:0006935">
    <property type="term" value="P:chemotaxis"/>
    <property type="evidence" value="ECO:0007669"/>
    <property type="project" value="UniProtKB-KW"/>
</dbReference>
<keyword evidence="1" id="KW-0145">Chemotaxis</keyword>
<dbReference type="EMBL" id="SNZP01000003">
    <property type="protein sequence ID" value="TDR81614.1"/>
    <property type="molecule type" value="Genomic_DNA"/>
</dbReference>
<dbReference type="RefSeq" id="WP_133678972.1">
    <property type="nucleotide sequence ID" value="NZ_SNZP01000003.1"/>
</dbReference>
<accession>A0A4R7B9P9</accession>
<evidence type="ECO:0000256" key="1">
    <source>
        <dbReference type="ARBA" id="ARBA00022500"/>
    </source>
</evidence>
<reference evidence="2 3" key="1">
    <citation type="submission" date="2019-03" db="EMBL/GenBank/DDBJ databases">
        <title>Genomic Encyclopedia of Type Strains, Phase III (KMG-III): the genomes of soil and plant-associated and newly described type strains.</title>
        <authorList>
            <person name="Whitman W."/>
        </authorList>
    </citation>
    <scope>NUCLEOTIDE SEQUENCE [LARGE SCALE GENOMIC DNA]</scope>
    <source>
        <strain evidence="2 3">CECT 8976</strain>
    </source>
</reference>
<protein>
    <recommendedName>
        <fullName evidence="4">Chemotaxis phosphatase CheX-like protein</fullName>
    </recommendedName>
</protein>
<dbReference type="Proteomes" id="UP000295611">
    <property type="component" value="Unassembled WGS sequence"/>
</dbReference>
<sequence>MIASTSAEALDQLYLQALHDNCPDEQGAASRVTVLGDKLPVIDRQELILLNISSYHFRLVNWLYFDDSAALRSSLARLLRSPVPLSGSALADAHGEMANMICGSVNRGLCNAFHHVGMSTPLALERQCLAHFDMLKPALKRSYQVSFSDDARFWLTSSLHLTPGASFEFHYQRPTVPADSVGELELF</sequence>
<dbReference type="OrthoDB" id="8717392at2"/>
<dbReference type="SUPFAM" id="SSF103039">
    <property type="entry name" value="CheC-like"/>
    <property type="match status" value="1"/>
</dbReference>